<dbReference type="Proteomes" id="UP000693672">
    <property type="component" value="Unassembled WGS sequence"/>
</dbReference>
<evidence type="ECO:0000259" key="5">
    <source>
        <dbReference type="PROSITE" id="PS01124"/>
    </source>
</evidence>
<dbReference type="Pfam" id="PF12833">
    <property type="entry name" value="HTH_18"/>
    <property type="match status" value="1"/>
</dbReference>
<dbReference type="CDD" id="cd17536">
    <property type="entry name" value="REC_YesN-like"/>
    <property type="match status" value="1"/>
</dbReference>
<keyword evidence="8" id="KW-1185">Reference proteome</keyword>
<dbReference type="InterPro" id="IPR018060">
    <property type="entry name" value="HTH_AraC"/>
</dbReference>
<keyword evidence="4" id="KW-0597">Phosphoprotein</keyword>
<dbReference type="SMART" id="SM00342">
    <property type="entry name" value="HTH_ARAC"/>
    <property type="match status" value="1"/>
</dbReference>
<dbReference type="PROSITE" id="PS50110">
    <property type="entry name" value="RESPONSE_REGULATORY"/>
    <property type="match status" value="1"/>
</dbReference>
<evidence type="ECO:0000256" key="4">
    <source>
        <dbReference type="PROSITE-ProRule" id="PRU00169"/>
    </source>
</evidence>
<dbReference type="PANTHER" id="PTHR43280">
    <property type="entry name" value="ARAC-FAMILY TRANSCRIPTIONAL REGULATOR"/>
    <property type="match status" value="1"/>
</dbReference>
<proteinExistence type="predicted"/>
<protein>
    <submittedName>
        <fullName evidence="7">Protein-glutamate methylesterase/protein-glutamine glutaminase</fullName>
        <ecNumber evidence="7">3.5.1.44</ecNumber>
    </submittedName>
</protein>
<dbReference type="Pfam" id="PF00072">
    <property type="entry name" value="Response_reg"/>
    <property type="match status" value="1"/>
</dbReference>
<accession>A0A916NKH9</accession>
<dbReference type="InterPro" id="IPR018062">
    <property type="entry name" value="HTH_AraC-typ_CS"/>
</dbReference>
<dbReference type="PANTHER" id="PTHR43280:SF10">
    <property type="entry name" value="REGULATORY PROTEIN POCR"/>
    <property type="match status" value="1"/>
</dbReference>
<organism evidence="7 8">
    <name type="scientific">Paenibacillus solanacearum</name>
    <dbReference type="NCBI Taxonomy" id="2048548"/>
    <lineage>
        <taxon>Bacteria</taxon>
        <taxon>Bacillati</taxon>
        <taxon>Bacillota</taxon>
        <taxon>Bacilli</taxon>
        <taxon>Bacillales</taxon>
        <taxon>Paenibacillaceae</taxon>
        <taxon>Paenibacillus</taxon>
    </lineage>
</organism>
<evidence type="ECO:0000313" key="7">
    <source>
        <dbReference type="EMBL" id="CAG7645363.1"/>
    </source>
</evidence>
<sequence length="521" mass="58527">MNVLVVDDEPIIRQVLRTMVDWESEGLRWYGEAEDGMEAWEAVQAGEVDIVVTDILMPRMDGLELVRKLSGGTPRVAIVVLSCLDDFQCVKEAMKLGARDYILKPTMEPESLAAVLREAKEALARERAEAEELIRFRSQLERSRQSQAGAELRRMLEADTPPDEASFGRLVRQLEAVSGTYTSCMVYLAAGVPWTAADWSSSDAIAVIPWSERQAMFIFAEHTASETPDERLRPEQAVAALQRLAEQRAASLVTSSHISVVPGIRGIGGLRGALMRHRSEREHFFYGDGWITEENGRAEEEGLLPHAEKHNLLRALSGGNGEAVMHALAEIGSRIRTRRPASELVYDYFQELLSLSAAFARQHNEGLDLNEFARAHLSPEAPRRHLRIETLLRETETAMTGLLELLSGSGYEWMESRNPFIRKAYEYMQAHYHLPISTTDIADHVRLSRSYISDLYGKETGQSLSEALTRIRMDAAKKLLKSGDRKVYEIAEEVGFNDAKAFAKTFKRMVGCTPKEYVDQL</sequence>
<dbReference type="SMART" id="SM00448">
    <property type="entry name" value="REC"/>
    <property type="match status" value="1"/>
</dbReference>
<keyword evidence="7" id="KW-0378">Hydrolase</keyword>
<dbReference type="GO" id="GO:0000160">
    <property type="term" value="P:phosphorelay signal transduction system"/>
    <property type="evidence" value="ECO:0007669"/>
    <property type="project" value="InterPro"/>
</dbReference>
<keyword evidence="3" id="KW-0804">Transcription</keyword>
<dbReference type="InterPro" id="IPR001789">
    <property type="entry name" value="Sig_transdc_resp-reg_receiver"/>
</dbReference>
<feature type="domain" description="Response regulatory" evidence="6">
    <location>
        <begin position="2"/>
        <end position="119"/>
    </location>
</feature>
<dbReference type="GO" id="GO:0043565">
    <property type="term" value="F:sequence-specific DNA binding"/>
    <property type="evidence" value="ECO:0007669"/>
    <property type="project" value="InterPro"/>
</dbReference>
<evidence type="ECO:0000313" key="8">
    <source>
        <dbReference type="Proteomes" id="UP000693672"/>
    </source>
</evidence>
<reference evidence="7" key="1">
    <citation type="submission" date="2021-06" db="EMBL/GenBank/DDBJ databases">
        <authorList>
            <person name="Criscuolo A."/>
        </authorList>
    </citation>
    <scope>NUCLEOTIDE SEQUENCE</scope>
    <source>
        <strain evidence="7">CIP111600</strain>
    </source>
</reference>
<dbReference type="EC" id="3.5.1.44" evidence="7"/>
<gene>
    <name evidence="7" type="primary">cheB_11</name>
    <name evidence="7" type="ORF">PAESOLCIP111_04930</name>
</gene>
<comment type="caution">
    <text evidence="7">The sequence shown here is derived from an EMBL/GenBank/DDBJ whole genome shotgun (WGS) entry which is preliminary data.</text>
</comment>
<keyword evidence="2" id="KW-0238">DNA-binding</keyword>
<dbReference type="GO" id="GO:0050568">
    <property type="term" value="F:protein-glutamine glutaminase activity"/>
    <property type="evidence" value="ECO:0007669"/>
    <property type="project" value="UniProtKB-EC"/>
</dbReference>
<dbReference type="RefSeq" id="WP_218094647.1">
    <property type="nucleotide sequence ID" value="NZ_CAJVAS010000031.1"/>
</dbReference>
<evidence type="ECO:0000256" key="3">
    <source>
        <dbReference type="ARBA" id="ARBA00023163"/>
    </source>
</evidence>
<evidence type="ECO:0000259" key="6">
    <source>
        <dbReference type="PROSITE" id="PS50110"/>
    </source>
</evidence>
<dbReference type="AlphaFoldDB" id="A0A916NKH9"/>
<keyword evidence="1" id="KW-0805">Transcription regulation</keyword>
<dbReference type="PROSITE" id="PS00041">
    <property type="entry name" value="HTH_ARAC_FAMILY_1"/>
    <property type="match status" value="1"/>
</dbReference>
<evidence type="ECO:0000256" key="2">
    <source>
        <dbReference type="ARBA" id="ARBA00023125"/>
    </source>
</evidence>
<dbReference type="PROSITE" id="PS01124">
    <property type="entry name" value="HTH_ARAC_FAMILY_2"/>
    <property type="match status" value="1"/>
</dbReference>
<evidence type="ECO:0000256" key="1">
    <source>
        <dbReference type="ARBA" id="ARBA00023015"/>
    </source>
</evidence>
<dbReference type="GO" id="GO:0003700">
    <property type="term" value="F:DNA-binding transcription factor activity"/>
    <property type="evidence" value="ECO:0007669"/>
    <property type="project" value="InterPro"/>
</dbReference>
<feature type="modified residue" description="4-aspartylphosphate" evidence="4">
    <location>
        <position position="54"/>
    </location>
</feature>
<name>A0A916NKH9_9BACL</name>
<dbReference type="EMBL" id="CAJVAS010000031">
    <property type="protein sequence ID" value="CAG7645363.1"/>
    <property type="molecule type" value="Genomic_DNA"/>
</dbReference>
<feature type="domain" description="HTH araC/xylS-type" evidence="5">
    <location>
        <begin position="422"/>
        <end position="520"/>
    </location>
</feature>